<accession>A0A0F7SJX7</accession>
<dbReference type="InterPro" id="IPR000307">
    <property type="entry name" value="Ribosomal_bS16"/>
</dbReference>
<comment type="similarity">
    <text evidence="1">Belongs to the bacterial ribosomal protein bS16 family.</text>
</comment>
<dbReference type="GO" id="GO:0032543">
    <property type="term" value="P:mitochondrial translation"/>
    <property type="evidence" value="ECO:0007669"/>
    <property type="project" value="TreeGrafter"/>
</dbReference>
<dbReference type="InterPro" id="IPR023803">
    <property type="entry name" value="Ribosomal_bS16_dom_sf"/>
</dbReference>
<proteinExistence type="inferred from homology"/>
<dbReference type="Pfam" id="PF00886">
    <property type="entry name" value="Ribosomal_S16"/>
    <property type="match status" value="1"/>
</dbReference>
<dbReference type="GO" id="GO:0003735">
    <property type="term" value="F:structural constituent of ribosome"/>
    <property type="evidence" value="ECO:0007669"/>
    <property type="project" value="InterPro"/>
</dbReference>
<sequence length="223" mass="24873">MSAALKATRKDFALQLPKPRYVPSAIRNAKIRLRMAFTTGPRDFRRVCIVATTSRTRRDGMPLEKLGEYDPTPKNRKLSAAEGGMNFAGRDATRYEKRVEWNEERILWWLKYGKAEPSTKVVTYLEKAGVLQPGHPYRNGKPPPVPTRPFIGNWPEFDPLTPATVPNGRVQGLGYVLPKKTPVESMELLGSSPVRSASSPKRSWRDHLKGWTGKGASSGQASA</sequence>
<dbReference type="AlphaFoldDB" id="A0A0F7SJX7"/>
<dbReference type="Gene3D" id="3.30.1320.10">
    <property type="match status" value="1"/>
</dbReference>
<organism evidence="5">
    <name type="scientific">Phaffia rhodozyma</name>
    <name type="common">Yeast</name>
    <name type="synonym">Xanthophyllomyces dendrorhous</name>
    <dbReference type="NCBI Taxonomy" id="264483"/>
    <lineage>
        <taxon>Eukaryota</taxon>
        <taxon>Fungi</taxon>
        <taxon>Dikarya</taxon>
        <taxon>Basidiomycota</taxon>
        <taxon>Agaricomycotina</taxon>
        <taxon>Tremellomycetes</taxon>
        <taxon>Cystofilobasidiales</taxon>
        <taxon>Mrakiaceae</taxon>
        <taxon>Phaffia</taxon>
    </lineage>
</organism>
<dbReference type="GO" id="GO:0005763">
    <property type="term" value="C:mitochondrial small ribosomal subunit"/>
    <property type="evidence" value="ECO:0007669"/>
    <property type="project" value="TreeGrafter"/>
</dbReference>
<feature type="region of interest" description="Disordered" evidence="4">
    <location>
        <begin position="190"/>
        <end position="223"/>
    </location>
</feature>
<protein>
    <submittedName>
        <fullName evidence="5">RP-S16, MRPS16, rpsP</fullName>
    </submittedName>
</protein>
<name>A0A0F7SJX7_PHARH</name>
<evidence type="ECO:0000256" key="3">
    <source>
        <dbReference type="ARBA" id="ARBA00023274"/>
    </source>
</evidence>
<dbReference type="PANTHER" id="PTHR12919">
    <property type="entry name" value="30S RIBOSOMAL PROTEIN S16"/>
    <property type="match status" value="1"/>
</dbReference>
<dbReference type="SUPFAM" id="SSF54565">
    <property type="entry name" value="Ribosomal protein S16"/>
    <property type="match status" value="1"/>
</dbReference>
<evidence type="ECO:0000313" key="5">
    <source>
        <dbReference type="EMBL" id="CDZ97988.1"/>
    </source>
</evidence>
<evidence type="ECO:0000256" key="2">
    <source>
        <dbReference type="ARBA" id="ARBA00022980"/>
    </source>
</evidence>
<dbReference type="EMBL" id="LN483273">
    <property type="protein sequence ID" value="CDZ97988.1"/>
    <property type="molecule type" value="Genomic_DNA"/>
</dbReference>
<dbReference type="PANTHER" id="PTHR12919:SF20">
    <property type="entry name" value="SMALL RIBOSOMAL SUBUNIT PROTEIN BS16M"/>
    <property type="match status" value="1"/>
</dbReference>
<keyword evidence="2" id="KW-0689">Ribosomal protein</keyword>
<keyword evidence="3" id="KW-0687">Ribonucleoprotein</keyword>
<reference evidence="5" key="1">
    <citation type="submission" date="2014-08" db="EMBL/GenBank/DDBJ databases">
        <authorList>
            <person name="Sharma Rahul"/>
            <person name="Thines Marco"/>
        </authorList>
    </citation>
    <scope>NUCLEOTIDE SEQUENCE</scope>
</reference>
<evidence type="ECO:0000256" key="4">
    <source>
        <dbReference type="SAM" id="MobiDB-lite"/>
    </source>
</evidence>
<evidence type="ECO:0000256" key="1">
    <source>
        <dbReference type="ARBA" id="ARBA00006668"/>
    </source>
</evidence>